<feature type="signal peptide" evidence="6">
    <location>
        <begin position="1"/>
        <end position="17"/>
    </location>
</feature>
<dbReference type="InterPro" id="IPR019826">
    <property type="entry name" value="Carboxylesterase_B_AS"/>
</dbReference>
<protein>
    <recommendedName>
        <fullName evidence="6">Carboxylic ester hydrolase</fullName>
        <ecNumber evidence="6">3.1.1.-</ecNumber>
    </recommendedName>
</protein>
<evidence type="ECO:0000256" key="5">
    <source>
        <dbReference type="ARBA" id="ARBA00023180"/>
    </source>
</evidence>
<reference evidence="8 9" key="1">
    <citation type="journal article" date="2024" name="BMC Genomics">
        <title>De novo assembly and annotation of Popillia japonica's genome with initial clues to its potential as an invasive pest.</title>
        <authorList>
            <person name="Cucini C."/>
            <person name="Boschi S."/>
            <person name="Funari R."/>
            <person name="Cardaioli E."/>
            <person name="Iannotti N."/>
            <person name="Marturano G."/>
            <person name="Paoli F."/>
            <person name="Bruttini M."/>
            <person name="Carapelli A."/>
            <person name="Frati F."/>
            <person name="Nardi F."/>
        </authorList>
    </citation>
    <scope>NUCLEOTIDE SEQUENCE [LARGE SCALE GENOMIC DNA]</scope>
    <source>
        <strain evidence="8">DMR45628</strain>
    </source>
</reference>
<keyword evidence="6" id="KW-0732">Signal</keyword>
<evidence type="ECO:0000256" key="6">
    <source>
        <dbReference type="RuleBase" id="RU361235"/>
    </source>
</evidence>
<keyword evidence="9" id="KW-1185">Reference proteome</keyword>
<evidence type="ECO:0000256" key="2">
    <source>
        <dbReference type="ARBA" id="ARBA00022487"/>
    </source>
</evidence>
<keyword evidence="5" id="KW-0325">Glycoprotein</keyword>
<gene>
    <name evidence="8" type="ORF">QE152_g5803</name>
</gene>
<feature type="domain" description="Carboxylesterase type B" evidence="7">
    <location>
        <begin position="20"/>
        <end position="502"/>
    </location>
</feature>
<evidence type="ECO:0000256" key="4">
    <source>
        <dbReference type="ARBA" id="ARBA00023157"/>
    </source>
</evidence>
<dbReference type="EC" id="3.1.1.-" evidence="6"/>
<comment type="caution">
    <text evidence="8">The sequence shown here is derived from an EMBL/GenBank/DDBJ whole genome shotgun (WGS) entry which is preliminary data.</text>
</comment>
<dbReference type="GO" id="GO:0052689">
    <property type="term" value="F:carboxylic ester hydrolase activity"/>
    <property type="evidence" value="ECO:0007669"/>
    <property type="project" value="UniProtKB-KW"/>
</dbReference>
<dbReference type="PROSITE" id="PS00941">
    <property type="entry name" value="CARBOXYLESTERASE_B_2"/>
    <property type="match status" value="1"/>
</dbReference>
<dbReference type="Gene3D" id="3.40.50.1820">
    <property type="entry name" value="alpha/beta hydrolase"/>
    <property type="match status" value="1"/>
</dbReference>
<organism evidence="8 9">
    <name type="scientific">Popillia japonica</name>
    <name type="common">Japanese beetle</name>
    <dbReference type="NCBI Taxonomy" id="7064"/>
    <lineage>
        <taxon>Eukaryota</taxon>
        <taxon>Metazoa</taxon>
        <taxon>Ecdysozoa</taxon>
        <taxon>Arthropoda</taxon>
        <taxon>Hexapoda</taxon>
        <taxon>Insecta</taxon>
        <taxon>Pterygota</taxon>
        <taxon>Neoptera</taxon>
        <taxon>Endopterygota</taxon>
        <taxon>Coleoptera</taxon>
        <taxon>Polyphaga</taxon>
        <taxon>Scarabaeiformia</taxon>
        <taxon>Scarabaeidae</taxon>
        <taxon>Rutelinae</taxon>
        <taxon>Popillia</taxon>
    </lineage>
</organism>
<dbReference type="Proteomes" id="UP001458880">
    <property type="component" value="Unassembled WGS sequence"/>
</dbReference>
<dbReference type="PANTHER" id="PTHR43142">
    <property type="entry name" value="CARBOXYLIC ESTER HYDROLASE"/>
    <property type="match status" value="1"/>
</dbReference>
<evidence type="ECO:0000256" key="1">
    <source>
        <dbReference type="ARBA" id="ARBA00005964"/>
    </source>
</evidence>
<feature type="chain" id="PRO_5043113991" description="Carboxylic ester hydrolase" evidence="6">
    <location>
        <begin position="18"/>
        <end position="538"/>
    </location>
</feature>
<keyword evidence="4" id="KW-1015">Disulfide bond</keyword>
<dbReference type="InterPro" id="IPR002018">
    <property type="entry name" value="CarbesteraseB"/>
</dbReference>
<keyword evidence="2" id="KW-0719">Serine esterase</keyword>
<sequence length="538" mass="60159">MRYIFVLILVCIVVTLAQEKPLIEISNGLLEGTLRKSYNGRIFSSFEGVPYAGPPVGEFRFEPPREPYNWTGTWIANMKYQCLQSSSTPWSKPVVIGDEDCLYINVYVPREKPNPSDNFNVIAHFHGGAFMLGSGHMYAGPEYLMDEDVILVTMNYRVGALGFLSTEDDVVPGNNGMKDQVMSLKWIQNNIRYFGGNSNSVTITGMSAGGASVHLHYFSPLSKGLFHRGFSESGTALDPWVMQEQGLEKAKHLAMLVGCPTDTSKEIIKCLRSRSGNKIAEQMKEFTAVMGCPLAPFAPLIEGNQERAFLTEHPHKKLTDKTVIDVPWIVAIAEQEGYPLGLSFTKIFGEDLEKFDEAAPYLLDYNLYLKDGINVETLGKLFSDRLFVAGADTAAKLQANANKSPVYFYILGYKGQHSLIEQVGINSAKIGATHGDGTLYYLRTPISETNLSDDDEKMKAIFLQWLLSFADNKEPSVTKGKWKPVVNNNGLNYLYINSHNDVRMETVEDLGFNSFWKQLPFKENQNLLQANTNPKEEL</sequence>
<evidence type="ECO:0000313" key="9">
    <source>
        <dbReference type="Proteomes" id="UP001458880"/>
    </source>
</evidence>
<keyword evidence="3 6" id="KW-0378">Hydrolase</keyword>
<evidence type="ECO:0000259" key="7">
    <source>
        <dbReference type="Pfam" id="PF00135"/>
    </source>
</evidence>
<evidence type="ECO:0000256" key="3">
    <source>
        <dbReference type="ARBA" id="ARBA00022801"/>
    </source>
</evidence>
<dbReference type="SUPFAM" id="SSF53474">
    <property type="entry name" value="alpha/beta-Hydrolases"/>
    <property type="match status" value="1"/>
</dbReference>
<dbReference type="PROSITE" id="PS00122">
    <property type="entry name" value="CARBOXYLESTERASE_B_1"/>
    <property type="match status" value="1"/>
</dbReference>
<proteinExistence type="inferred from homology"/>
<evidence type="ECO:0000313" key="8">
    <source>
        <dbReference type="EMBL" id="KAK9746897.1"/>
    </source>
</evidence>
<dbReference type="EMBL" id="JASPKY010000036">
    <property type="protein sequence ID" value="KAK9746897.1"/>
    <property type="molecule type" value="Genomic_DNA"/>
</dbReference>
<name>A0AAW1MHM3_POPJA</name>
<accession>A0AAW1MHM3</accession>
<comment type="similarity">
    <text evidence="1 6">Belongs to the type-B carboxylesterase/lipase family.</text>
</comment>
<dbReference type="Pfam" id="PF00135">
    <property type="entry name" value="COesterase"/>
    <property type="match status" value="1"/>
</dbReference>
<dbReference type="PANTHER" id="PTHR43142:SF1">
    <property type="entry name" value="CARBOXYLIC ESTER HYDROLASE"/>
    <property type="match status" value="1"/>
</dbReference>
<dbReference type="InterPro" id="IPR029058">
    <property type="entry name" value="AB_hydrolase_fold"/>
</dbReference>
<dbReference type="AlphaFoldDB" id="A0AAW1MHM3"/>
<dbReference type="InterPro" id="IPR019819">
    <property type="entry name" value="Carboxylesterase_B_CS"/>
</dbReference>